<dbReference type="PANTHER" id="PTHR45846">
    <property type="entry name" value="TRNA-DIHYDROURIDINE(47) SYNTHASE [NAD(P)(+)]-LIKE"/>
    <property type="match status" value="1"/>
</dbReference>
<evidence type="ECO:0000256" key="20">
    <source>
        <dbReference type="SAM" id="MobiDB-lite"/>
    </source>
</evidence>
<dbReference type="InterPro" id="IPR035587">
    <property type="entry name" value="DUS-like_FMN-bd"/>
</dbReference>
<evidence type="ECO:0000256" key="17">
    <source>
        <dbReference type="ARBA" id="ARBA00049513"/>
    </source>
</evidence>
<comment type="catalytic activity">
    <reaction evidence="17">
        <text>5,6-dihydrouridine(47) in tRNA + NADP(+) = uridine(47) in tRNA + NADPH + H(+)</text>
        <dbReference type="Rhea" id="RHEA:53360"/>
        <dbReference type="Rhea" id="RHEA-COMP:13539"/>
        <dbReference type="Rhea" id="RHEA-COMP:13540"/>
        <dbReference type="ChEBI" id="CHEBI:15378"/>
        <dbReference type="ChEBI" id="CHEBI:57783"/>
        <dbReference type="ChEBI" id="CHEBI:58349"/>
        <dbReference type="ChEBI" id="CHEBI:65315"/>
        <dbReference type="ChEBI" id="CHEBI:74443"/>
        <dbReference type="EC" id="1.3.1.89"/>
    </reaction>
    <physiologicalReaction direction="right-to-left" evidence="17">
        <dbReference type="Rhea" id="RHEA:53362"/>
    </physiologicalReaction>
</comment>
<dbReference type="InterPro" id="IPR000571">
    <property type="entry name" value="Znf_CCCH"/>
</dbReference>
<dbReference type="AlphaFoldDB" id="A0A3M7T579"/>
<evidence type="ECO:0000256" key="9">
    <source>
        <dbReference type="ARBA" id="ARBA00022833"/>
    </source>
</evidence>
<keyword evidence="11 19" id="KW-0560">Oxidoreductase</keyword>
<dbReference type="PROSITE" id="PS01136">
    <property type="entry name" value="UPF0034"/>
    <property type="match status" value="1"/>
</dbReference>
<dbReference type="FunFam" id="3.20.20.70:FF:000067">
    <property type="entry name" value="tRNA-dihydrouridine(47) synthase [NAD(P)(+)]"/>
    <property type="match status" value="1"/>
</dbReference>
<accession>A0A3M7T579</accession>
<evidence type="ECO:0000256" key="6">
    <source>
        <dbReference type="ARBA" id="ARBA00022723"/>
    </source>
</evidence>
<comment type="cofactor">
    <cofactor evidence="1 19">
        <name>FMN</name>
        <dbReference type="ChEBI" id="CHEBI:58210"/>
    </cofactor>
</comment>
<evidence type="ECO:0000256" key="5">
    <source>
        <dbReference type="ARBA" id="ARBA00022694"/>
    </source>
</evidence>
<comment type="catalytic activity">
    <reaction evidence="15">
        <text>a 5,6-dihydrouridine in mRNA + NAD(+) = a uridine in mRNA + NADH + H(+)</text>
        <dbReference type="Rhea" id="RHEA:69851"/>
        <dbReference type="Rhea" id="RHEA-COMP:14658"/>
        <dbReference type="Rhea" id="RHEA-COMP:17789"/>
        <dbReference type="ChEBI" id="CHEBI:15378"/>
        <dbReference type="ChEBI" id="CHEBI:57540"/>
        <dbReference type="ChEBI" id="CHEBI:57945"/>
        <dbReference type="ChEBI" id="CHEBI:65315"/>
        <dbReference type="ChEBI" id="CHEBI:74443"/>
    </reaction>
    <physiologicalReaction direction="right-to-left" evidence="15">
        <dbReference type="Rhea" id="RHEA:69853"/>
    </physiologicalReaction>
</comment>
<feature type="zinc finger region" description="C3H1-type" evidence="18">
    <location>
        <begin position="118"/>
        <end position="148"/>
    </location>
</feature>
<dbReference type="GO" id="GO:0106414">
    <property type="term" value="F:mRNA dihydrouridine synthase activity"/>
    <property type="evidence" value="ECO:0007669"/>
    <property type="project" value="RHEA"/>
</dbReference>
<comment type="catalytic activity">
    <reaction evidence="16">
        <text>a 5,6-dihydrouridine in mRNA + NADP(+) = a uridine in mRNA + NADPH + H(+)</text>
        <dbReference type="Rhea" id="RHEA:69855"/>
        <dbReference type="Rhea" id="RHEA-COMP:14658"/>
        <dbReference type="Rhea" id="RHEA-COMP:17789"/>
        <dbReference type="ChEBI" id="CHEBI:15378"/>
        <dbReference type="ChEBI" id="CHEBI:57783"/>
        <dbReference type="ChEBI" id="CHEBI:58349"/>
        <dbReference type="ChEBI" id="CHEBI:65315"/>
        <dbReference type="ChEBI" id="CHEBI:74443"/>
    </reaction>
    <physiologicalReaction direction="right-to-left" evidence="16">
        <dbReference type="Rhea" id="RHEA:69857"/>
    </physiologicalReaction>
</comment>
<dbReference type="PROSITE" id="PS50103">
    <property type="entry name" value="ZF_C3H1"/>
    <property type="match status" value="2"/>
</dbReference>
<dbReference type="GO" id="GO:0003723">
    <property type="term" value="F:RNA binding"/>
    <property type="evidence" value="ECO:0007669"/>
    <property type="project" value="TreeGrafter"/>
</dbReference>
<dbReference type="Proteomes" id="UP000276133">
    <property type="component" value="Unassembled WGS sequence"/>
</dbReference>
<evidence type="ECO:0000256" key="4">
    <source>
        <dbReference type="ARBA" id="ARBA00022664"/>
    </source>
</evidence>
<gene>
    <name evidence="22" type="ORF">BpHYR1_008493</name>
</gene>
<protein>
    <recommendedName>
        <fullName evidence="19">tRNA-dihydrouridine(47) synthase [NAD(P)(+)]</fullName>
        <ecNumber evidence="19">1.3.1.-</ecNumber>
    </recommendedName>
    <alternativeName>
        <fullName evidence="19">tRNA-dihydrouridine synthase 3</fullName>
    </alternativeName>
</protein>
<organism evidence="22 23">
    <name type="scientific">Brachionus plicatilis</name>
    <name type="common">Marine rotifer</name>
    <name type="synonym">Brachionus muelleri</name>
    <dbReference type="NCBI Taxonomy" id="10195"/>
    <lineage>
        <taxon>Eukaryota</taxon>
        <taxon>Metazoa</taxon>
        <taxon>Spiralia</taxon>
        <taxon>Gnathifera</taxon>
        <taxon>Rotifera</taxon>
        <taxon>Eurotatoria</taxon>
        <taxon>Monogononta</taxon>
        <taxon>Pseudotrocha</taxon>
        <taxon>Ploima</taxon>
        <taxon>Brachionidae</taxon>
        <taxon>Brachionus</taxon>
    </lineage>
</organism>
<evidence type="ECO:0000256" key="11">
    <source>
        <dbReference type="ARBA" id="ARBA00023002"/>
    </source>
</evidence>
<dbReference type="CDD" id="cd02801">
    <property type="entry name" value="DUS_like_FMN"/>
    <property type="match status" value="1"/>
</dbReference>
<comment type="caution">
    <text evidence="22">The sequence shown here is derived from an EMBL/GenBank/DDBJ whole genome shotgun (WGS) entry which is preliminary data.</text>
</comment>
<dbReference type="InterPro" id="IPR018517">
    <property type="entry name" value="tRNA_hU_synthase_CS"/>
</dbReference>
<dbReference type="Gene3D" id="3.20.20.70">
    <property type="entry name" value="Aldolase class I"/>
    <property type="match status" value="1"/>
</dbReference>
<evidence type="ECO:0000256" key="15">
    <source>
        <dbReference type="ARBA" id="ARBA00048342"/>
    </source>
</evidence>
<evidence type="ECO:0000256" key="2">
    <source>
        <dbReference type="ARBA" id="ARBA00022630"/>
    </source>
</evidence>
<dbReference type="GO" id="GO:0102265">
    <property type="term" value="F:tRNA-dihydrouridine47 synthase activity"/>
    <property type="evidence" value="ECO:0007669"/>
    <property type="project" value="UniProtKB-EC"/>
</dbReference>
<name>A0A3M7T579_BRAPC</name>
<keyword evidence="7" id="KW-0677">Repeat</keyword>
<evidence type="ECO:0000256" key="8">
    <source>
        <dbReference type="ARBA" id="ARBA00022771"/>
    </source>
</evidence>
<keyword evidence="6 18" id="KW-0479">Metal-binding</keyword>
<feature type="domain" description="C3H1-type" evidence="21">
    <location>
        <begin position="82"/>
        <end position="110"/>
    </location>
</feature>
<dbReference type="EC" id="1.3.1.-" evidence="19"/>
<comment type="similarity">
    <text evidence="19">Belongs to the dus family. Dus3 subfamily.</text>
</comment>
<dbReference type="InterPro" id="IPR013785">
    <property type="entry name" value="Aldolase_TIM"/>
</dbReference>
<keyword evidence="3 19" id="KW-0288">FMN</keyword>
<evidence type="ECO:0000256" key="3">
    <source>
        <dbReference type="ARBA" id="ARBA00022643"/>
    </source>
</evidence>
<dbReference type="OrthoDB" id="259935at2759"/>
<dbReference type="GO" id="GO:0006397">
    <property type="term" value="P:mRNA processing"/>
    <property type="evidence" value="ECO:0007669"/>
    <property type="project" value="UniProtKB-KW"/>
</dbReference>
<dbReference type="SUPFAM" id="SSF51395">
    <property type="entry name" value="FMN-linked oxidoreductases"/>
    <property type="match status" value="1"/>
</dbReference>
<evidence type="ECO:0000256" key="14">
    <source>
        <dbReference type="ARBA" id="ARBA00048266"/>
    </source>
</evidence>
<feature type="region of interest" description="Disordered" evidence="20">
    <location>
        <begin position="30"/>
        <end position="63"/>
    </location>
</feature>
<evidence type="ECO:0000256" key="13">
    <source>
        <dbReference type="ARBA" id="ARBA00045365"/>
    </source>
</evidence>
<comment type="catalytic activity">
    <reaction evidence="14">
        <text>5,6-dihydrouridine(47) in tRNA + NAD(+) = uridine(47) in tRNA + NADH + H(+)</text>
        <dbReference type="Rhea" id="RHEA:53364"/>
        <dbReference type="Rhea" id="RHEA-COMP:13539"/>
        <dbReference type="Rhea" id="RHEA-COMP:13540"/>
        <dbReference type="ChEBI" id="CHEBI:15378"/>
        <dbReference type="ChEBI" id="CHEBI:57540"/>
        <dbReference type="ChEBI" id="CHEBI:57945"/>
        <dbReference type="ChEBI" id="CHEBI:65315"/>
        <dbReference type="ChEBI" id="CHEBI:74443"/>
        <dbReference type="EC" id="1.3.1.89"/>
    </reaction>
    <physiologicalReaction direction="right-to-left" evidence="14">
        <dbReference type="Rhea" id="RHEA:53366"/>
    </physiologicalReaction>
</comment>
<evidence type="ECO:0000313" key="23">
    <source>
        <dbReference type="Proteomes" id="UP000276133"/>
    </source>
</evidence>
<keyword evidence="10" id="KW-0521">NADP</keyword>
<evidence type="ECO:0000256" key="16">
    <source>
        <dbReference type="ARBA" id="ARBA00049447"/>
    </source>
</evidence>
<feature type="compositionally biased region" description="Basic and acidic residues" evidence="20">
    <location>
        <begin position="49"/>
        <end position="63"/>
    </location>
</feature>
<dbReference type="GO" id="GO:0050660">
    <property type="term" value="F:flavin adenine dinucleotide binding"/>
    <property type="evidence" value="ECO:0007669"/>
    <property type="project" value="UniProtKB-UniRule"/>
</dbReference>
<evidence type="ECO:0000256" key="7">
    <source>
        <dbReference type="ARBA" id="ARBA00022737"/>
    </source>
</evidence>
<dbReference type="SMART" id="SM00356">
    <property type="entry name" value="ZnF_C3H1"/>
    <property type="match status" value="2"/>
</dbReference>
<dbReference type="Gene3D" id="4.10.1000.10">
    <property type="entry name" value="Zinc finger, CCCH-type"/>
    <property type="match status" value="1"/>
</dbReference>
<evidence type="ECO:0000313" key="22">
    <source>
        <dbReference type="EMBL" id="RNA42980.1"/>
    </source>
</evidence>
<evidence type="ECO:0000259" key="21">
    <source>
        <dbReference type="PROSITE" id="PS50103"/>
    </source>
</evidence>
<proteinExistence type="inferred from homology"/>
<sequence>MELYQNLKTNLINQRFIFLEPILSTNNKDNLQEKSVNETDNIEESVNENNKKTLENSSEDHVNKKFKRGENKKNERKQLVKIREARLCPFIAKCIECEYGSKCSFNHDVKEYIQNKQKDISEICYVFEKYGKCPFGLSCRFSKNHIEKIDDQNYKNLINLDKFSSDQVVPIYNVLNSDLKTKLWKKKYDFKLSDKICSKVNEFINKNRSTALKYHRLKGTLMPRKDDENKPEEKKENEPRLGLVTDEELIKLRPAEKKVIDWKNKLYLAPLTTVGNLPYRRICKEFGADITCSEMAMCTNLLTGQASEWALIKRHESEDLFGVQLAGAYPDTMTKACQIIKENFKVDFVDINSGCPIDLVFNKGAGCALMTRIDYFQKIIRSLDILLDVPVTAKIRTGIKENVFIAHELVAEMKTWGVSMITLHGRTRQQRYSKLADWEYIDQCAKSCDPVPLFGCGDILSFHDYNQHMENTSISGCMLARGALYKPWIFTEIKEQRDWDISAWERFEMLKKYANYGLEHWGSDSQGVETTRRFLLEWLSFLYRYIPVGILEQVPQQINQRPPFYFGRNELETLMASPKSSDWIKITEMLLGPVPEGFQFTPKHKANAY</sequence>
<keyword evidence="12" id="KW-0520">NAD</keyword>
<dbReference type="EMBL" id="REGN01000289">
    <property type="protein sequence ID" value="RNA42980.1"/>
    <property type="molecule type" value="Genomic_DNA"/>
</dbReference>
<evidence type="ECO:0000256" key="19">
    <source>
        <dbReference type="RuleBase" id="RU291113"/>
    </source>
</evidence>
<feature type="domain" description="C3H1-type" evidence="21">
    <location>
        <begin position="118"/>
        <end position="148"/>
    </location>
</feature>
<dbReference type="Pfam" id="PF01207">
    <property type="entry name" value="Dus"/>
    <property type="match status" value="1"/>
</dbReference>
<keyword evidence="2 19" id="KW-0285">Flavoprotein</keyword>
<evidence type="ECO:0000256" key="18">
    <source>
        <dbReference type="PROSITE-ProRule" id="PRU00723"/>
    </source>
</evidence>
<dbReference type="Pfam" id="PF25585">
    <property type="entry name" value="zf-CCCH_DUS3L"/>
    <property type="match status" value="2"/>
</dbReference>
<keyword evidence="5 19" id="KW-0819">tRNA processing</keyword>
<dbReference type="GO" id="GO:0008270">
    <property type="term" value="F:zinc ion binding"/>
    <property type="evidence" value="ECO:0007669"/>
    <property type="project" value="UniProtKB-KW"/>
</dbReference>
<comment type="function">
    <text evidence="13">Catalyzes the synthesis of dihydrouridine, a modified base, in various RNAs, such as tRNAs, mRNAs and some long non-coding RNAs (lncRNAs). Mainly modifies the uridine in position 47 (U47) in the D-loop of most cytoplasmic tRNAs. Also able to mediate the formation of dihydrouridine in some mRNAs, thereby regulating their translation.</text>
</comment>
<reference evidence="22 23" key="1">
    <citation type="journal article" date="2018" name="Sci. Rep.">
        <title>Genomic signatures of local adaptation to the degree of environmental predictability in rotifers.</title>
        <authorList>
            <person name="Franch-Gras L."/>
            <person name="Hahn C."/>
            <person name="Garcia-Roger E.M."/>
            <person name="Carmona M.J."/>
            <person name="Serra M."/>
            <person name="Gomez A."/>
        </authorList>
    </citation>
    <scope>NUCLEOTIDE SEQUENCE [LARGE SCALE GENOMIC DNA]</scope>
    <source>
        <strain evidence="22">HYR1</strain>
    </source>
</reference>
<evidence type="ECO:0000256" key="12">
    <source>
        <dbReference type="ARBA" id="ARBA00023027"/>
    </source>
</evidence>
<keyword evidence="23" id="KW-1185">Reference proteome</keyword>
<feature type="zinc finger region" description="C3H1-type" evidence="18">
    <location>
        <begin position="82"/>
        <end position="110"/>
    </location>
</feature>
<keyword evidence="8 18" id="KW-0863">Zinc-finger</keyword>
<dbReference type="PANTHER" id="PTHR45846:SF1">
    <property type="entry name" value="TRNA-DIHYDROURIDINE(47) SYNTHASE [NAD(P)(+)]-LIKE"/>
    <property type="match status" value="1"/>
</dbReference>
<keyword evidence="9 18" id="KW-0862">Zinc</keyword>
<keyword evidence="4" id="KW-0507">mRNA processing</keyword>
<evidence type="ECO:0000256" key="1">
    <source>
        <dbReference type="ARBA" id="ARBA00001917"/>
    </source>
</evidence>
<evidence type="ECO:0000256" key="10">
    <source>
        <dbReference type="ARBA" id="ARBA00022857"/>
    </source>
</evidence>
<dbReference type="STRING" id="10195.A0A3M7T579"/>